<dbReference type="RefSeq" id="WP_366922229.1">
    <property type="nucleotide sequence ID" value="NZ_CP121694.1"/>
</dbReference>
<dbReference type="InterPro" id="IPR051010">
    <property type="entry name" value="BCAA_transport"/>
</dbReference>
<feature type="compositionally biased region" description="Basic and acidic residues" evidence="3">
    <location>
        <begin position="36"/>
        <end position="49"/>
    </location>
</feature>
<dbReference type="InterPro" id="IPR028082">
    <property type="entry name" value="Peripla_BP_I"/>
</dbReference>
<dbReference type="PANTHER" id="PTHR30483:SF37">
    <property type="entry name" value="ABC TRANSPORTER SUBSTRATE-BINDING PROTEIN"/>
    <property type="match status" value="1"/>
</dbReference>
<dbReference type="AlphaFoldDB" id="A0AAU0UQG7"/>
<dbReference type="Proteomes" id="UP001329915">
    <property type="component" value="Chromosome"/>
</dbReference>
<dbReference type="SUPFAM" id="SSF53822">
    <property type="entry name" value="Periplasmic binding protein-like I"/>
    <property type="match status" value="1"/>
</dbReference>
<evidence type="ECO:0000256" key="2">
    <source>
        <dbReference type="ARBA" id="ARBA00022729"/>
    </source>
</evidence>
<protein>
    <submittedName>
        <fullName evidence="5">ABC transporter substrate-binding protein</fullName>
    </submittedName>
</protein>
<feature type="region of interest" description="Disordered" evidence="3">
    <location>
        <begin position="26"/>
        <end position="49"/>
    </location>
</feature>
<gene>
    <name evidence="5" type="ORF">MFMK1_002674</name>
</gene>
<comment type="similarity">
    <text evidence="1">Belongs to the leucine-binding protein family.</text>
</comment>
<dbReference type="EMBL" id="CP121694">
    <property type="protein sequence ID" value="WRO22833.1"/>
    <property type="molecule type" value="Genomic_DNA"/>
</dbReference>
<proteinExistence type="inferred from homology"/>
<keyword evidence="6" id="KW-1185">Reference proteome</keyword>
<evidence type="ECO:0000256" key="1">
    <source>
        <dbReference type="ARBA" id="ARBA00010062"/>
    </source>
</evidence>
<dbReference type="CDD" id="cd06340">
    <property type="entry name" value="PBP1_ABC_ligand_binding-like"/>
    <property type="match status" value="1"/>
</dbReference>
<dbReference type="KEGG" id="dbc:MFMK1_002674"/>
<evidence type="ECO:0000313" key="5">
    <source>
        <dbReference type="EMBL" id="WRO22833.1"/>
    </source>
</evidence>
<dbReference type="PROSITE" id="PS51257">
    <property type="entry name" value="PROKAR_LIPOPROTEIN"/>
    <property type="match status" value="1"/>
</dbReference>
<evidence type="ECO:0000313" key="6">
    <source>
        <dbReference type="Proteomes" id="UP001329915"/>
    </source>
</evidence>
<reference evidence="5 6" key="1">
    <citation type="submission" date="2023-04" db="EMBL/GenBank/DDBJ databases">
        <authorList>
            <person name="Hsu D."/>
        </authorList>
    </citation>
    <scope>NUCLEOTIDE SEQUENCE [LARGE SCALE GENOMIC DNA]</scope>
    <source>
        <strain evidence="5 6">MK1</strain>
    </source>
</reference>
<evidence type="ECO:0000259" key="4">
    <source>
        <dbReference type="Pfam" id="PF13458"/>
    </source>
</evidence>
<dbReference type="Pfam" id="PF13458">
    <property type="entry name" value="Peripla_BP_6"/>
    <property type="match status" value="1"/>
</dbReference>
<feature type="domain" description="Leucine-binding protein" evidence="4">
    <location>
        <begin position="50"/>
        <end position="374"/>
    </location>
</feature>
<organism evidence="5 6">
    <name type="scientific">Metallumcola ferriviriculae</name>
    <dbReference type="NCBI Taxonomy" id="3039180"/>
    <lineage>
        <taxon>Bacteria</taxon>
        <taxon>Bacillati</taxon>
        <taxon>Bacillota</taxon>
        <taxon>Clostridia</taxon>
        <taxon>Neomoorellales</taxon>
        <taxon>Desulfitibacteraceae</taxon>
        <taxon>Metallumcola</taxon>
    </lineage>
</organism>
<dbReference type="Gene3D" id="3.40.50.2300">
    <property type="match status" value="2"/>
</dbReference>
<dbReference type="PANTHER" id="PTHR30483">
    <property type="entry name" value="LEUCINE-SPECIFIC-BINDING PROTEIN"/>
    <property type="match status" value="1"/>
</dbReference>
<evidence type="ECO:0000256" key="3">
    <source>
        <dbReference type="SAM" id="MobiDB-lite"/>
    </source>
</evidence>
<dbReference type="InterPro" id="IPR028081">
    <property type="entry name" value="Leu-bd"/>
</dbReference>
<sequence>MLKKVSWLLVLIMVFSIVLTGCGGGGSDTAPAPSKDQSKDTAEKEQPKEPVKIGTLYPMSGSMALLGEESFRGAELARLVRNEQGGLWGRPIDFVKADAPDANAAQAEADRLITKEGMELILGSFSSSLSFAASEVAERNGVSYWELGAISDPITERGFQYLFRTNPTAATFAKVEVKFINEVVAPKLGVNPGDLKIAIAHEDSLYGSTVAGYIEEYAKEGGLSVGLVQPYNSKAVDLSSVIMGLKKYDPDVVLAISYITDAILFWRQAKEYDFSPKAFIGTGGGHTMKDFQDALGSDVNGIFNVDFTQYAVNRDFTPGMDEFIELYKKTYGEEPRSGHSVANYMGAMVLFDVLEKAGSMDPDAIRKEALAYEKELGTTPTGWGVKFNPETGQNELGEPFVLQWTEDGLVTVWPEGAAVKELTFPMPTWQERAKE</sequence>
<keyword evidence="2" id="KW-0732">Signal</keyword>
<accession>A0AAU0UQG7</accession>
<name>A0AAU0UQG7_9FIRM</name>